<name>A0A9D1LVC4_9FIRM</name>
<evidence type="ECO:0000313" key="3">
    <source>
        <dbReference type="Proteomes" id="UP000824111"/>
    </source>
</evidence>
<gene>
    <name evidence="2" type="ORF">IAB04_04725</name>
</gene>
<accession>A0A9D1LVC4</accession>
<evidence type="ECO:0000256" key="1">
    <source>
        <dbReference type="SAM" id="MobiDB-lite"/>
    </source>
</evidence>
<dbReference type="AlphaFoldDB" id="A0A9D1LVC4"/>
<feature type="region of interest" description="Disordered" evidence="1">
    <location>
        <begin position="289"/>
        <end position="315"/>
    </location>
</feature>
<comment type="caution">
    <text evidence="2">The sequence shown here is derived from an EMBL/GenBank/DDBJ whole genome shotgun (WGS) entry which is preliminary data.</text>
</comment>
<sequence>MTNYIILHNGTEEHYFFKPYEGLCFRQKKKVAWQEYQVLYRDCLDHFGVYMDESETIHILCANTAGELVYLLYRGEEWHKYVLAKLPEGLKTGRIKLSPAGGRLNLLYSASYNNEELLVHCILGNNAQPATIDKLSGDAFFLSGERVYYTNGAGVLGYQDLSDGKPEQFHAICEGAVSPYILQAGEMRFMTYKKGDAIYFQNEPVYEYRYAEDPILVLNENRLMLLWKDGGFIRYLTSLNFGKTWSTPMQFVIPGNPPNYIMCKKTMPFAIITGTTPPQSCTFSAPIIFSPRSSTPRPIRNRSKAPRRKTQSLQN</sequence>
<protein>
    <submittedName>
        <fullName evidence="2">Uncharacterized protein</fullName>
    </submittedName>
</protein>
<feature type="compositionally biased region" description="Basic residues" evidence="1">
    <location>
        <begin position="299"/>
        <end position="315"/>
    </location>
</feature>
<evidence type="ECO:0000313" key="2">
    <source>
        <dbReference type="EMBL" id="HIU48645.1"/>
    </source>
</evidence>
<proteinExistence type="predicted"/>
<dbReference type="Proteomes" id="UP000824111">
    <property type="component" value="Unassembled WGS sequence"/>
</dbReference>
<dbReference type="EMBL" id="DVND01000125">
    <property type="protein sequence ID" value="HIU48645.1"/>
    <property type="molecule type" value="Genomic_DNA"/>
</dbReference>
<organism evidence="2 3">
    <name type="scientific">Candidatus Avimonoglobus intestinipullorum</name>
    <dbReference type="NCBI Taxonomy" id="2840699"/>
    <lineage>
        <taxon>Bacteria</taxon>
        <taxon>Bacillati</taxon>
        <taxon>Bacillota</taxon>
        <taxon>Clostridia</taxon>
        <taxon>Eubacteriales</taxon>
        <taxon>Candidatus Avimonoglobus</taxon>
    </lineage>
</organism>
<reference evidence="2" key="2">
    <citation type="journal article" date="2021" name="PeerJ">
        <title>Extensive microbial diversity within the chicken gut microbiome revealed by metagenomics and culture.</title>
        <authorList>
            <person name="Gilroy R."/>
            <person name="Ravi A."/>
            <person name="Getino M."/>
            <person name="Pursley I."/>
            <person name="Horton D.L."/>
            <person name="Alikhan N.F."/>
            <person name="Baker D."/>
            <person name="Gharbi K."/>
            <person name="Hall N."/>
            <person name="Watson M."/>
            <person name="Adriaenssens E.M."/>
            <person name="Foster-Nyarko E."/>
            <person name="Jarju S."/>
            <person name="Secka A."/>
            <person name="Antonio M."/>
            <person name="Oren A."/>
            <person name="Chaudhuri R.R."/>
            <person name="La Ragione R."/>
            <person name="Hildebrand F."/>
            <person name="Pallen M.J."/>
        </authorList>
    </citation>
    <scope>NUCLEOTIDE SEQUENCE</scope>
    <source>
        <strain evidence="2">ChiSjej4B22-9803</strain>
    </source>
</reference>
<reference evidence="2" key="1">
    <citation type="submission" date="2020-10" db="EMBL/GenBank/DDBJ databases">
        <authorList>
            <person name="Gilroy R."/>
        </authorList>
    </citation>
    <scope>NUCLEOTIDE SEQUENCE</scope>
    <source>
        <strain evidence="2">ChiSjej4B22-9803</strain>
    </source>
</reference>